<keyword evidence="4" id="KW-1185">Reference proteome</keyword>
<protein>
    <submittedName>
        <fullName evidence="3">Uncharacterized protein</fullName>
    </submittedName>
</protein>
<feature type="compositionally biased region" description="Low complexity" evidence="1">
    <location>
        <begin position="53"/>
        <end position="64"/>
    </location>
</feature>
<feature type="transmembrane region" description="Helical" evidence="2">
    <location>
        <begin position="12"/>
        <end position="34"/>
    </location>
</feature>
<evidence type="ECO:0000313" key="4">
    <source>
        <dbReference type="Proteomes" id="UP000185696"/>
    </source>
</evidence>
<keyword evidence="2" id="KW-1133">Transmembrane helix</keyword>
<keyword evidence="2" id="KW-0472">Membrane</keyword>
<evidence type="ECO:0000256" key="2">
    <source>
        <dbReference type="SAM" id="Phobius"/>
    </source>
</evidence>
<dbReference type="AlphaFoldDB" id="A0A7Z1B099"/>
<name>A0A7Z1B099_9PSEU</name>
<proteinExistence type="predicted"/>
<evidence type="ECO:0000313" key="3">
    <source>
        <dbReference type="EMBL" id="OLF12251.1"/>
    </source>
</evidence>
<keyword evidence="2" id="KW-0812">Transmembrane</keyword>
<accession>A0A7Z1B099</accession>
<feature type="region of interest" description="Disordered" evidence="1">
    <location>
        <begin position="40"/>
        <end position="92"/>
    </location>
</feature>
<gene>
    <name evidence="3" type="ORF">BLA60_09685</name>
</gene>
<organism evidence="3 4">
    <name type="scientific">Actinophytocola xinjiangensis</name>
    <dbReference type="NCBI Taxonomy" id="485602"/>
    <lineage>
        <taxon>Bacteria</taxon>
        <taxon>Bacillati</taxon>
        <taxon>Actinomycetota</taxon>
        <taxon>Actinomycetes</taxon>
        <taxon>Pseudonocardiales</taxon>
        <taxon>Pseudonocardiaceae</taxon>
    </lineage>
</organism>
<reference evidence="3 4" key="1">
    <citation type="submission" date="2016-12" db="EMBL/GenBank/DDBJ databases">
        <title>The draft genome sequence of Actinophytocola xinjiangensis.</title>
        <authorList>
            <person name="Wang W."/>
            <person name="Yuan L."/>
        </authorList>
    </citation>
    <scope>NUCLEOTIDE SEQUENCE [LARGE SCALE GENOMIC DNA]</scope>
    <source>
        <strain evidence="3 4">CGMCC 4.4663</strain>
    </source>
</reference>
<dbReference type="EMBL" id="MSIF01000003">
    <property type="protein sequence ID" value="OLF12251.1"/>
    <property type="molecule type" value="Genomic_DNA"/>
</dbReference>
<dbReference type="Proteomes" id="UP000185696">
    <property type="component" value="Unassembled WGS sequence"/>
</dbReference>
<sequence>MSGDTPTTGRRRVVLVTAAAVALLVVAGLTVFLLTRPADEAPEDTAQDPPVPTISEPPESTPVSVPAPPTGGVATGGGATAVPGPPPPTDEQVASAREVIDQAIAAINSQDVAAMAALACDPAAVGQPEDVQPGVTAELAENPKIEGDKATAQVKLTIEGAPEPTVVPLPLQKRDDGSWCVP</sequence>
<evidence type="ECO:0000256" key="1">
    <source>
        <dbReference type="SAM" id="MobiDB-lite"/>
    </source>
</evidence>
<comment type="caution">
    <text evidence="3">The sequence shown here is derived from an EMBL/GenBank/DDBJ whole genome shotgun (WGS) entry which is preliminary data.</text>
</comment>